<comment type="caution">
    <text evidence="2">The sequence shown here is derived from an EMBL/GenBank/DDBJ whole genome shotgun (WGS) entry which is preliminary data.</text>
</comment>
<gene>
    <name evidence="2" type="ORF">C5L14_17930</name>
</gene>
<evidence type="ECO:0000256" key="1">
    <source>
        <dbReference type="SAM" id="SignalP"/>
    </source>
</evidence>
<name>A0A2S9Q9Z3_9HYPH</name>
<accession>A0A2S9Q9Z3</accession>
<keyword evidence="3" id="KW-1185">Reference proteome</keyword>
<protein>
    <recommendedName>
        <fullName evidence="4">Sulfur globule protein</fullName>
    </recommendedName>
</protein>
<evidence type="ECO:0008006" key="4">
    <source>
        <dbReference type="Google" id="ProtNLM"/>
    </source>
</evidence>
<dbReference type="AlphaFoldDB" id="A0A2S9Q9Z3"/>
<keyword evidence="1" id="KW-0732">Signal</keyword>
<organism evidence="2 3">
    <name type="scientific">Labrys okinawensis</name>
    <dbReference type="NCBI Taxonomy" id="346911"/>
    <lineage>
        <taxon>Bacteria</taxon>
        <taxon>Pseudomonadati</taxon>
        <taxon>Pseudomonadota</taxon>
        <taxon>Alphaproteobacteria</taxon>
        <taxon>Hyphomicrobiales</taxon>
        <taxon>Xanthobacteraceae</taxon>
        <taxon>Labrys</taxon>
    </lineage>
</organism>
<evidence type="ECO:0000313" key="3">
    <source>
        <dbReference type="Proteomes" id="UP000237682"/>
    </source>
</evidence>
<feature type="chain" id="PRO_5015603467" description="Sulfur globule protein" evidence="1">
    <location>
        <begin position="29"/>
        <end position="153"/>
    </location>
</feature>
<dbReference type="EMBL" id="PUEJ01000006">
    <property type="protein sequence ID" value="PRH86130.1"/>
    <property type="molecule type" value="Genomic_DNA"/>
</dbReference>
<proteinExistence type="predicted"/>
<feature type="signal peptide" evidence="1">
    <location>
        <begin position="1"/>
        <end position="28"/>
    </location>
</feature>
<evidence type="ECO:0000313" key="2">
    <source>
        <dbReference type="EMBL" id="PRH86130.1"/>
    </source>
</evidence>
<reference evidence="2 3" key="1">
    <citation type="submission" date="2018-02" db="EMBL/GenBank/DDBJ databases">
        <title>Whole genome sequencing of endophytic bacterium.</title>
        <authorList>
            <person name="Eedara R."/>
            <person name="Podile A.R."/>
        </authorList>
    </citation>
    <scope>NUCLEOTIDE SEQUENCE [LARGE SCALE GENOMIC DNA]</scope>
    <source>
        <strain evidence="2 3">RP1T</strain>
    </source>
</reference>
<dbReference type="Proteomes" id="UP000237682">
    <property type="component" value="Unassembled WGS sequence"/>
</dbReference>
<sequence length="153" mass="17101">MFRKLLVAAVAALTLGAATMTGNGPAEARSNGYFFPHHGGGNWGGGGRHWGGGGWGGSRWRGDGWSGRRWGGGWGHRRWYGGGYGRRWRDDGWGWGAGLALAPLLLTPGLYGGYGGYYDDGYYDYAPACRWRRVRVLTDYGWRIRRQRICYRY</sequence>
<dbReference type="RefSeq" id="WP_105863427.1">
    <property type="nucleotide sequence ID" value="NZ_PUEJ01000006.1"/>
</dbReference>